<proteinExistence type="predicted"/>
<dbReference type="HOGENOM" id="CLU_920366_0_0_7"/>
<evidence type="ECO:0000313" key="3">
    <source>
        <dbReference type="Proteomes" id="UP000019141"/>
    </source>
</evidence>
<evidence type="ECO:0008006" key="4">
    <source>
        <dbReference type="Google" id="ProtNLM"/>
    </source>
</evidence>
<dbReference type="Proteomes" id="UP000019141">
    <property type="component" value="Unassembled WGS sequence"/>
</dbReference>
<keyword evidence="3" id="KW-1185">Reference proteome</keyword>
<name>W4LTS5_ENTF1</name>
<feature type="region of interest" description="Disordered" evidence="1">
    <location>
        <begin position="135"/>
        <end position="161"/>
    </location>
</feature>
<dbReference type="SUPFAM" id="SSF48371">
    <property type="entry name" value="ARM repeat"/>
    <property type="match status" value="1"/>
</dbReference>
<feature type="compositionally biased region" description="Acidic residues" evidence="1">
    <location>
        <begin position="151"/>
        <end position="161"/>
    </location>
</feature>
<reference evidence="2 3" key="1">
    <citation type="journal article" date="2014" name="Nature">
        <title>An environmental bacterial taxon with a large and distinct metabolic repertoire.</title>
        <authorList>
            <person name="Wilson M.C."/>
            <person name="Mori T."/>
            <person name="Ruckert C."/>
            <person name="Uria A.R."/>
            <person name="Helf M.J."/>
            <person name="Takada K."/>
            <person name="Gernert C."/>
            <person name="Steffens U.A."/>
            <person name="Heycke N."/>
            <person name="Schmitt S."/>
            <person name="Rinke C."/>
            <person name="Helfrich E.J."/>
            <person name="Brachmann A.O."/>
            <person name="Gurgui C."/>
            <person name="Wakimoto T."/>
            <person name="Kracht M."/>
            <person name="Crusemann M."/>
            <person name="Hentschel U."/>
            <person name="Abe I."/>
            <person name="Matsunaga S."/>
            <person name="Kalinowski J."/>
            <person name="Takeyama H."/>
            <person name="Piel J."/>
        </authorList>
    </citation>
    <scope>NUCLEOTIDE SEQUENCE [LARGE SCALE GENOMIC DNA]</scope>
    <source>
        <strain evidence="3">TSY1</strain>
    </source>
</reference>
<sequence length="293" mass="32115">MKQISCAVLFTLALWGAVERSSAENTTATEIRFQAPLAPLLTSCGTKPSEAFDTVNPIVDDFCRLVNSSRAQSDQAKRAEMIVGNIQPKRLVQALKELLRDENYALIITNEPRLSEALPPRAIIQVRMFSRTAPETTVPRQAVTDRPEVETAADEQAVDEAETTAERLERTATEAENPEDRIEALASLTALGDANIEAVLLSFRLLHHDNEPAVREAAMNVLLDLRGQDVYDVISKAATEDPSPLLRIKALENLVALSEGSLSNALEAALLQALEDQDKRVSEHAEKLLATLQ</sequence>
<comment type="caution">
    <text evidence="2">The sequence shown here is derived from an EMBL/GenBank/DDBJ whole genome shotgun (WGS) entry which is preliminary data.</text>
</comment>
<evidence type="ECO:0000256" key="1">
    <source>
        <dbReference type="SAM" id="MobiDB-lite"/>
    </source>
</evidence>
<dbReference type="Pfam" id="PF13646">
    <property type="entry name" value="HEAT_2"/>
    <property type="match status" value="1"/>
</dbReference>
<dbReference type="Gene3D" id="1.25.10.10">
    <property type="entry name" value="Leucine-rich Repeat Variant"/>
    <property type="match status" value="1"/>
</dbReference>
<dbReference type="AlphaFoldDB" id="W4LTS5"/>
<gene>
    <name evidence="2" type="ORF">ETSY1_07305</name>
</gene>
<organism evidence="2 3">
    <name type="scientific">Entotheonella factor</name>
    <dbReference type="NCBI Taxonomy" id="1429438"/>
    <lineage>
        <taxon>Bacteria</taxon>
        <taxon>Pseudomonadati</taxon>
        <taxon>Nitrospinota/Tectimicrobiota group</taxon>
        <taxon>Candidatus Tectimicrobiota</taxon>
        <taxon>Candidatus Entotheonellia</taxon>
        <taxon>Candidatus Entotheonellales</taxon>
        <taxon>Candidatus Entotheonellaceae</taxon>
        <taxon>Candidatus Entotheonella</taxon>
    </lineage>
</organism>
<evidence type="ECO:0000313" key="2">
    <source>
        <dbReference type="EMBL" id="ETX01454.1"/>
    </source>
</evidence>
<accession>W4LTS5</accession>
<dbReference type="InterPro" id="IPR016024">
    <property type="entry name" value="ARM-type_fold"/>
</dbReference>
<dbReference type="EMBL" id="AZHW01000231">
    <property type="protein sequence ID" value="ETX01454.1"/>
    <property type="molecule type" value="Genomic_DNA"/>
</dbReference>
<protein>
    <recommendedName>
        <fullName evidence="4">HEAT repeat domain-containing protein</fullName>
    </recommendedName>
</protein>
<dbReference type="InterPro" id="IPR011989">
    <property type="entry name" value="ARM-like"/>
</dbReference>